<name>A0A6I4IGL9_9FLAO</name>
<gene>
    <name evidence="1" type="ORF">GOQ30_06270</name>
</gene>
<dbReference type="EMBL" id="WQLW01000003">
    <property type="protein sequence ID" value="MVO08768.1"/>
    <property type="molecule type" value="Genomic_DNA"/>
</dbReference>
<dbReference type="RefSeq" id="WP_140997161.1">
    <property type="nucleotide sequence ID" value="NZ_VDCZ01000003.1"/>
</dbReference>
<reference evidence="2" key="1">
    <citation type="submission" date="2019-05" db="EMBL/GenBank/DDBJ databases">
        <title>Flavobacterium profundi sp. nov., isolated from a deep-sea seamount.</title>
        <authorList>
            <person name="Zhang D.-C."/>
        </authorList>
    </citation>
    <scope>NUCLEOTIDE SEQUENCE [LARGE SCALE GENOMIC DNA]</scope>
    <source>
        <strain evidence="2">TP390</strain>
    </source>
</reference>
<evidence type="ECO:0000313" key="2">
    <source>
        <dbReference type="Proteomes" id="UP000431264"/>
    </source>
</evidence>
<dbReference type="Proteomes" id="UP000431264">
    <property type="component" value="Unassembled WGS sequence"/>
</dbReference>
<organism evidence="1 2">
    <name type="scientific">Flavobacterium profundi</name>
    <dbReference type="NCBI Taxonomy" id="1774945"/>
    <lineage>
        <taxon>Bacteria</taxon>
        <taxon>Pseudomonadati</taxon>
        <taxon>Bacteroidota</taxon>
        <taxon>Flavobacteriia</taxon>
        <taxon>Flavobacteriales</taxon>
        <taxon>Flavobacteriaceae</taxon>
        <taxon>Flavobacterium</taxon>
    </lineage>
</organism>
<dbReference type="AlphaFoldDB" id="A0A6I4IGL9"/>
<evidence type="ECO:0000313" key="1">
    <source>
        <dbReference type="EMBL" id="MVO08768.1"/>
    </source>
</evidence>
<keyword evidence="2" id="KW-1185">Reference proteome</keyword>
<protein>
    <submittedName>
        <fullName evidence="1">Uncharacterized protein</fullName>
    </submittedName>
</protein>
<proteinExistence type="predicted"/>
<accession>A0A6I4IGL9</accession>
<sequence length="216" mass="24460">MKLKTISLIACLALGVFILSQCKPRKSLLYNEAGNYLVDGNFLIQSTKEISSGDIEKLLALNKEYAGQIKGKAFLSYLVNTQQIQFIQRIQNLDRISRIQRINFIHKGCFETAQIDWSQFGDLKSQLDEILNKYNPTLINGNVAITNNQIATKAVRMSDKDINTLSKLSVYGLDDANICGDFMGVNKYSRVLFRVNNVAPDKELQTRLEGVIQQYR</sequence>
<dbReference type="OrthoDB" id="1340317at2"/>
<comment type="caution">
    <text evidence="1">The sequence shown here is derived from an EMBL/GenBank/DDBJ whole genome shotgun (WGS) entry which is preliminary data.</text>
</comment>